<evidence type="ECO:0000256" key="8">
    <source>
        <dbReference type="SAM" id="Coils"/>
    </source>
</evidence>
<evidence type="ECO:0000259" key="10">
    <source>
        <dbReference type="PROSITE" id="PS51312"/>
    </source>
</evidence>
<reference evidence="13" key="1">
    <citation type="submission" date="2025-08" db="UniProtKB">
        <authorList>
            <consortium name="RefSeq"/>
        </authorList>
    </citation>
    <scope>IDENTIFICATION</scope>
    <source>
        <tissue evidence="13">Testes</tissue>
    </source>
</reference>
<dbReference type="Pfam" id="PF09454">
    <property type="entry name" value="Vps23_core"/>
    <property type="match status" value="1"/>
</dbReference>
<comment type="subcellular location">
    <subcellularLocation>
        <location evidence="1">Endosome</location>
    </subcellularLocation>
</comment>
<dbReference type="Gene3D" id="6.10.250.370">
    <property type="match status" value="1"/>
</dbReference>
<evidence type="ECO:0000256" key="4">
    <source>
        <dbReference type="ARBA" id="ARBA00022753"/>
    </source>
</evidence>
<keyword evidence="5 7" id="KW-0653">Protein transport</keyword>
<dbReference type="PANTHER" id="PTHR23306:SF3">
    <property type="entry name" value="TUMOR SUPPRESSOR PROTEIN 101"/>
    <property type="match status" value="1"/>
</dbReference>
<evidence type="ECO:0000259" key="11">
    <source>
        <dbReference type="PROSITE" id="PS51322"/>
    </source>
</evidence>
<keyword evidence="4" id="KW-0967">Endosome</keyword>
<dbReference type="CDD" id="cd11685">
    <property type="entry name" value="UEV_TSG101-like"/>
    <property type="match status" value="1"/>
</dbReference>
<dbReference type="SUPFAM" id="SSF140111">
    <property type="entry name" value="Endosomal sorting complex assembly domain"/>
    <property type="match status" value="1"/>
</dbReference>
<dbReference type="GeneID" id="100367624"/>
<protein>
    <submittedName>
        <fullName evidence="13">Tumor susceptibility gene 101 protein-like</fullName>
    </submittedName>
</protein>
<evidence type="ECO:0000256" key="6">
    <source>
        <dbReference type="ARBA" id="ARBA00023054"/>
    </source>
</evidence>
<feature type="coiled-coil region" evidence="8">
    <location>
        <begin position="260"/>
        <end position="332"/>
    </location>
</feature>
<comment type="similarity">
    <text evidence="2">Belongs to the ubiquitin-conjugating enzyme family. UEV subfamily.</text>
</comment>
<dbReference type="SUPFAM" id="SSF54495">
    <property type="entry name" value="UBC-like"/>
    <property type="match status" value="1"/>
</dbReference>
<sequence length="412" mass="46212">MASHEAYLRQNLTQYKYKDMTHRDCSNLLGNYRDLRPKTDTYVFNDGAKKPLLSLEGTIPVQYKGATYNIPICIWLMDTHPYNAPMCFVKPTHDMLVKPSRNVDANGRIYLPYLHEWRHPASDLISLVQVLCVVFGENSPVYSKSAAPARPAYPPGQSPSSGGALPYPPTSNVTPGYPASTAAYPTPGYPAPGNTGYTPYPTTGYPTSQYPAYNQTSNPPYPSSGYPTGSTPHAAVTHQSSISEDQIKASLISAVEDKLKRRMKETFEQAQAEMDVLNSTQEKLKRGQRTLEEMIQNLEKEQIDVEKNIKLLTEKDDEIKKVLAKMENEEEINIDEAVVPTATLYKQLLNLFAEENAIEDTIYYLGEALRKSVIGIDEFLKHVRDLSRRQFICRALMQKARQKAGLSEVAVH</sequence>
<feature type="domain" description="SB" evidence="10">
    <location>
        <begin position="342"/>
        <end position="410"/>
    </location>
</feature>
<evidence type="ECO:0000313" key="13">
    <source>
        <dbReference type="RefSeq" id="XP_006819298.1"/>
    </source>
</evidence>
<feature type="domain" description="UEV" evidence="11">
    <location>
        <begin position="2"/>
        <end position="145"/>
    </location>
</feature>
<feature type="region of interest" description="Disordered" evidence="9">
    <location>
        <begin position="146"/>
        <end position="172"/>
    </location>
</feature>
<evidence type="ECO:0000256" key="2">
    <source>
        <dbReference type="ARBA" id="ARBA00009594"/>
    </source>
</evidence>
<keyword evidence="12" id="KW-1185">Reference proteome</keyword>
<dbReference type="InterPro" id="IPR052070">
    <property type="entry name" value="ESCRT-I_UEV_domain"/>
</dbReference>
<dbReference type="RefSeq" id="XP_006819298.1">
    <property type="nucleotide sequence ID" value="XM_006819235.1"/>
</dbReference>
<proteinExistence type="inferred from homology"/>
<gene>
    <name evidence="13" type="primary">LOC100367624</name>
</gene>
<accession>A0ABM0MH07</accession>
<dbReference type="Proteomes" id="UP000694865">
    <property type="component" value="Unplaced"/>
</dbReference>
<dbReference type="Gene3D" id="6.10.140.820">
    <property type="match status" value="1"/>
</dbReference>
<dbReference type="InterPro" id="IPR016135">
    <property type="entry name" value="UBQ-conjugating_enzyme/RWD"/>
</dbReference>
<dbReference type="PROSITE" id="PS51322">
    <property type="entry name" value="UEV"/>
    <property type="match status" value="1"/>
</dbReference>
<evidence type="ECO:0000256" key="3">
    <source>
        <dbReference type="ARBA" id="ARBA00022448"/>
    </source>
</evidence>
<dbReference type="InterPro" id="IPR008883">
    <property type="entry name" value="UEV_N"/>
</dbReference>
<dbReference type="PROSITE" id="PS51312">
    <property type="entry name" value="SB"/>
    <property type="match status" value="1"/>
</dbReference>
<dbReference type="Gene3D" id="3.10.110.10">
    <property type="entry name" value="Ubiquitin Conjugating Enzyme"/>
    <property type="match status" value="1"/>
</dbReference>
<dbReference type="PANTHER" id="PTHR23306">
    <property type="entry name" value="TUMOR SUSCEPTIBILITY GENE 101 PROTEIN-RELATED"/>
    <property type="match status" value="1"/>
</dbReference>
<keyword evidence="6 8" id="KW-0175">Coiled coil</keyword>
<evidence type="ECO:0000256" key="7">
    <source>
        <dbReference type="PROSITE-ProRule" id="PRU00644"/>
    </source>
</evidence>
<organism evidence="12 13">
    <name type="scientific">Saccoglossus kowalevskii</name>
    <name type="common">Acorn worm</name>
    <dbReference type="NCBI Taxonomy" id="10224"/>
    <lineage>
        <taxon>Eukaryota</taxon>
        <taxon>Metazoa</taxon>
        <taxon>Hemichordata</taxon>
        <taxon>Enteropneusta</taxon>
        <taxon>Harrimaniidae</taxon>
        <taxon>Saccoglossus</taxon>
    </lineage>
</organism>
<dbReference type="InterPro" id="IPR017916">
    <property type="entry name" value="SB_dom"/>
</dbReference>
<evidence type="ECO:0000256" key="5">
    <source>
        <dbReference type="ARBA" id="ARBA00022927"/>
    </source>
</evidence>
<dbReference type="InterPro" id="IPR037202">
    <property type="entry name" value="ESCRT_assembly_dom"/>
</dbReference>
<evidence type="ECO:0000256" key="9">
    <source>
        <dbReference type="SAM" id="MobiDB-lite"/>
    </source>
</evidence>
<evidence type="ECO:0000256" key="1">
    <source>
        <dbReference type="ARBA" id="ARBA00004177"/>
    </source>
</evidence>
<dbReference type="Pfam" id="PF05743">
    <property type="entry name" value="UEV"/>
    <property type="match status" value="1"/>
</dbReference>
<name>A0ABM0MH07_SACKO</name>
<keyword evidence="3 7" id="KW-0813">Transport</keyword>
<evidence type="ECO:0000313" key="12">
    <source>
        <dbReference type="Proteomes" id="UP000694865"/>
    </source>
</evidence>